<evidence type="ECO:0000256" key="5">
    <source>
        <dbReference type="ARBA" id="ARBA00022989"/>
    </source>
</evidence>
<feature type="domain" description="EamA" evidence="8">
    <location>
        <begin position="164"/>
        <end position="299"/>
    </location>
</feature>
<evidence type="ECO:0000256" key="6">
    <source>
        <dbReference type="ARBA" id="ARBA00023136"/>
    </source>
</evidence>
<protein>
    <submittedName>
        <fullName evidence="9">Permease of the drug/metabolite transporter (DMT) superfamily</fullName>
    </submittedName>
</protein>
<keyword evidence="6 7" id="KW-0472">Membrane</keyword>
<dbReference type="InterPro" id="IPR037185">
    <property type="entry name" value="EmrE-like"/>
</dbReference>
<dbReference type="STRING" id="1121307.CLCY_1c01760"/>
<organism evidence="9 10">
    <name type="scientific">Clostridium cylindrosporum DSM 605</name>
    <dbReference type="NCBI Taxonomy" id="1121307"/>
    <lineage>
        <taxon>Bacteria</taxon>
        <taxon>Bacillati</taxon>
        <taxon>Bacillota</taxon>
        <taxon>Clostridia</taxon>
        <taxon>Eubacteriales</taxon>
        <taxon>Clostridiaceae</taxon>
        <taxon>Clostridium</taxon>
    </lineage>
</organism>
<feature type="transmembrane region" description="Helical" evidence="7">
    <location>
        <begin position="282"/>
        <end position="301"/>
    </location>
</feature>
<keyword evidence="4 7" id="KW-0812">Transmembrane</keyword>
<feature type="transmembrane region" description="Helical" evidence="7">
    <location>
        <begin position="258"/>
        <end position="276"/>
    </location>
</feature>
<evidence type="ECO:0000256" key="7">
    <source>
        <dbReference type="SAM" id="Phobius"/>
    </source>
</evidence>
<sequence>MSKYLTEKKWIIVIAIICSILWGSAFPVLKISYLEMGIEADTWAKILLAGMRFFLASAIIFVILKLFIKEPLAVSLKELKRFSILGIFQTAGLYLFFYIGLSNTSGVKGAILSSAENFFVVILAHYIYKNDRITNSKILGLALGFLGIIFANWGREIGFEFSLIGEGFMIISTVSGAIATILCKEICKDIHPFVVNAYQMMIGSLILIILGIVFKGYEVMVFTLLSIGLLAYSALLSSIAFSLWFALLKYNKAGEITIYRFVIPVAGVILSAMFIPGEIFNLYIIISLVCVAFGVASVNRIKS</sequence>
<dbReference type="InterPro" id="IPR050638">
    <property type="entry name" value="AA-Vitamin_Transporters"/>
</dbReference>
<comment type="caution">
    <text evidence="9">The sequence shown here is derived from an EMBL/GenBank/DDBJ whole genome shotgun (WGS) entry which is preliminary data.</text>
</comment>
<reference evidence="9 10" key="1">
    <citation type="submission" date="2015-06" db="EMBL/GenBank/DDBJ databases">
        <title>Draft genome sequence of the purine-degrading Clostridium cylindrosporum HC-1 (DSM 605).</title>
        <authorList>
            <person name="Poehlein A."/>
            <person name="Schiel-Bengelsdorf B."/>
            <person name="Bengelsdorf F."/>
            <person name="Daniel R."/>
            <person name="Duerre P."/>
        </authorList>
    </citation>
    <scope>NUCLEOTIDE SEQUENCE [LARGE SCALE GENOMIC DNA]</scope>
    <source>
        <strain evidence="9 10">DSM 605</strain>
    </source>
</reference>
<feature type="domain" description="EamA" evidence="8">
    <location>
        <begin position="10"/>
        <end position="152"/>
    </location>
</feature>
<comment type="subcellular location">
    <subcellularLocation>
        <location evidence="1">Cell membrane</location>
        <topology evidence="1">Multi-pass membrane protein</topology>
    </subcellularLocation>
</comment>
<dbReference type="GO" id="GO:0005886">
    <property type="term" value="C:plasma membrane"/>
    <property type="evidence" value="ECO:0007669"/>
    <property type="project" value="UniProtKB-SubCell"/>
</dbReference>
<dbReference type="PATRIC" id="fig|1121307.3.peg.537"/>
<name>A0A0J8D549_CLOCY</name>
<accession>A0A0J8D549</accession>
<evidence type="ECO:0000259" key="8">
    <source>
        <dbReference type="Pfam" id="PF00892"/>
    </source>
</evidence>
<evidence type="ECO:0000256" key="3">
    <source>
        <dbReference type="ARBA" id="ARBA00022475"/>
    </source>
</evidence>
<feature type="transmembrane region" description="Helical" evidence="7">
    <location>
        <begin position="195"/>
        <end position="214"/>
    </location>
</feature>
<feature type="transmembrane region" description="Helical" evidence="7">
    <location>
        <begin position="161"/>
        <end position="183"/>
    </location>
</feature>
<dbReference type="OrthoDB" id="3190463at2"/>
<dbReference type="InterPro" id="IPR000620">
    <property type="entry name" value="EamA_dom"/>
</dbReference>
<feature type="transmembrane region" description="Helical" evidence="7">
    <location>
        <begin position="107"/>
        <end position="126"/>
    </location>
</feature>
<dbReference type="SUPFAM" id="SSF103481">
    <property type="entry name" value="Multidrug resistance efflux transporter EmrE"/>
    <property type="match status" value="2"/>
</dbReference>
<comment type="similarity">
    <text evidence="2">Belongs to the EamA transporter family.</text>
</comment>
<dbReference type="EMBL" id="LFVU01000028">
    <property type="protein sequence ID" value="KMT20942.1"/>
    <property type="molecule type" value="Genomic_DNA"/>
</dbReference>
<dbReference type="RefSeq" id="WP_048571340.1">
    <property type="nucleotide sequence ID" value="NZ_LFVU01000028.1"/>
</dbReference>
<evidence type="ECO:0000256" key="1">
    <source>
        <dbReference type="ARBA" id="ARBA00004651"/>
    </source>
</evidence>
<dbReference type="PANTHER" id="PTHR32322">
    <property type="entry name" value="INNER MEMBRANE TRANSPORTER"/>
    <property type="match status" value="1"/>
</dbReference>
<feature type="transmembrane region" description="Helical" evidence="7">
    <location>
        <begin position="46"/>
        <end position="67"/>
    </location>
</feature>
<feature type="transmembrane region" description="Helical" evidence="7">
    <location>
        <begin position="138"/>
        <end position="155"/>
    </location>
</feature>
<evidence type="ECO:0000256" key="4">
    <source>
        <dbReference type="ARBA" id="ARBA00022692"/>
    </source>
</evidence>
<evidence type="ECO:0000313" key="10">
    <source>
        <dbReference type="Proteomes" id="UP000036756"/>
    </source>
</evidence>
<dbReference type="PANTHER" id="PTHR32322:SF18">
    <property type="entry name" value="S-ADENOSYLMETHIONINE_S-ADENOSYLHOMOCYSTEINE TRANSPORTER"/>
    <property type="match status" value="1"/>
</dbReference>
<evidence type="ECO:0000256" key="2">
    <source>
        <dbReference type="ARBA" id="ARBA00007362"/>
    </source>
</evidence>
<dbReference type="Proteomes" id="UP000036756">
    <property type="component" value="Unassembled WGS sequence"/>
</dbReference>
<feature type="transmembrane region" description="Helical" evidence="7">
    <location>
        <begin position="220"/>
        <end position="246"/>
    </location>
</feature>
<keyword evidence="10" id="KW-1185">Reference proteome</keyword>
<feature type="transmembrane region" description="Helical" evidence="7">
    <location>
        <begin position="79"/>
        <end position="101"/>
    </location>
</feature>
<proteinExistence type="inferred from homology"/>
<feature type="transmembrane region" description="Helical" evidence="7">
    <location>
        <begin position="12"/>
        <end position="34"/>
    </location>
</feature>
<gene>
    <name evidence="9" type="ORF">CLCY_1c01760</name>
</gene>
<evidence type="ECO:0000313" key="9">
    <source>
        <dbReference type="EMBL" id="KMT20942.1"/>
    </source>
</evidence>
<keyword evidence="5 7" id="KW-1133">Transmembrane helix</keyword>
<dbReference type="AlphaFoldDB" id="A0A0J8D549"/>
<keyword evidence="3" id="KW-1003">Cell membrane</keyword>
<dbReference type="Pfam" id="PF00892">
    <property type="entry name" value="EamA"/>
    <property type="match status" value="2"/>
</dbReference>